<dbReference type="InterPro" id="IPR027417">
    <property type="entry name" value="P-loop_NTPase"/>
</dbReference>
<evidence type="ECO:0000256" key="5">
    <source>
        <dbReference type="RuleBase" id="RU003330"/>
    </source>
</evidence>
<protein>
    <submittedName>
        <fullName evidence="7">Adenylate kinase, putative</fullName>
    </submittedName>
</protein>
<evidence type="ECO:0000256" key="3">
    <source>
        <dbReference type="ARBA" id="ARBA00022741"/>
    </source>
</evidence>
<organism evidence="7 8">
    <name type="scientific">Trypanosoma cruzi marinkellei</name>
    <dbReference type="NCBI Taxonomy" id="85056"/>
    <lineage>
        <taxon>Eukaryota</taxon>
        <taxon>Discoba</taxon>
        <taxon>Euglenozoa</taxon>
        <taxon>Kinetoplastea</taxon>
        <taxon>Metakinetoplastina</taxon>
        <taxon>Trypanosomatida</taxon>
        <taxon>Trypanosomatidae</taxon>
        <taxon>Trypanosoma</taxon>
        <taxon>Schizotrypanum</taxon>
    </lineage>
</organism>
<dbReference type="OrthoDB" id="439792at2759"/>
<feature type="domain" description="Adenylate kinase active site lid" evidence="6">
    <location>
        <begin position="123"/>
        <end position="157"/>
    </location>
</feature>
<dbReference type="PRINTS" id="PR00094">
    <property type="entry name" value="ADENYLTKNASE"/>
</dbReference>
<comment type="caution">
    <text evidence="7">The sequence shown here is derived from an EMBL/GenBank/DDBJ whole genome shotgun (WGS) entry which is preliminary data.</text>
</comment>
<dbReference type="SUPFAM" id="SSF57774">
    <property type="entry name" value="Microbial and mitochondrial ADK, insert 'zinc finger' domain"/>
    <property type="match status" value="1"/>
</dbReference>
<reference evidence="7 8" key="1">
    <citation type="journal article" date="2012" name="BMC Genomics">
        <title>Comparative genomic analysis of human infective Trypanosoma cruzi lineages with the bat-restricted subspecies T. cruzi marinkellei.</title>
        <authorList>
            <person name="Franzen O."/>
            <person name="Talavera-Lopez C."/>
            <person name="Ochaya S."/>
            <person name="Butler C.E."/>
            <person name="Messenger L.A."/>
            <person name="Lewis M.D."/>
            <person name="Llewellyn M.S."/>
            <person name="Marinkelle C.J."/>
            <person name="Tyler K.M."/>
            <person name="Miles M.A."/>
            <person name="Andersson B."/>
        </authorList>
    </citation>
    <scope>NUCLEOTIDE SEQUENCE [LARGE SCALE GENOMIC DNA]</scope>
    <source>
        <strain evidence="7 8">B7</strain>
    </source>
</reference>
<comment type="similarity">
    <text evidence="1 5">Belongs to the adenylate kinase family.</text>
</comment>
<dbReference type="InterPro" id="IPR007862">
    <property type="entry name" value="Adenylate_kinase_lid-dom"/>
</dbReference>
<dbReference type="Proteomes" id="UP000007350">
    <property type="component" value="Unassembled WGS sequence"/>
</dbReference>
<dbReference type="InterPro" id="IPR036193">
    <property type="entry name" value="ADK_active_lid_dom_sf"/>
</dbReference>
<keyword evidence="8" id="KW-1185">Reference proteome</keyword>
<dbReference type="CDD" id="cd01428">
    <property type="entry name" value="ADK"/>
    <property type="match status" value="1"/>
</dbReference>
<dbReference type="Pfam" id="PF00406">
    <property type="entry name" value="ADK"/>
    <property type="match status" value="1"/>
</dbReference>
<dbReference type="HAMAP" id="MF_00235">
    <property type="entry name" value="Adenylate_kinase_Adk"/>
    <property type="match status" value="1"/>
</dbReference>
<sequence length="266" mass="30436">MHLFVLGPPGSGKTSISTVLKERYGVCHVTPSDAVSHAVEYVGSAFGDQLRLLEEGKPIPDWLLTRVVAEATRGPDCSNGFLLDDFPKTAEQARLLNEEGVKPDAIVLLNFADHLLIERFCGRWVHPVSGRMYHTLYDPPKVKGRDDVTGQPLVQRPEDSEDTVRERLANFHQNLKALRLVYSDERLWHTVDGYAAVDTVHRSICRILDPILASRKRRWWSFFFHIRMNQTAGSPLLLFFFLNGDDVKYAFFLKLLLYPFCWVRHS</sequence>
<evidence type="ECO:0000313" key="7">
    <source>
        <dbReference type="EMBL" id="EKF32776.1"/>
    </source>
</evidence>
<dbReference type="Gene3D" id="3.40.50.300">
    <property type="entry name" value="P-loop containing nucleotide triphosphate hydrolases"/>
    <property type="match status" value="1"/>
</dbReference>
<gene>
    <name evidence="7" type="ORF">MOQ_003370</name>
</gene>
<evidence type="ECO:0000256" key="1">
    <source>
        <dbReference type="ARBA" id="ARBA00007220"/>
    </source>
</evidence>
<dbReference type="GO" id="GO:0005524">
    <property type="term" value="F:ATP binding"/>
    <property type="evidence" value="ECO:0007669"/>
    <property type="project" value="InterPro"/>
</dbReference>
<keyword evidence="3" id="KW-0547">Nucleotide-binding</keyword>
<evidence type="ECO:0000259" key="6">
    <source>
        <dbReference type="Pfam" id="PF05191"/>
    </source>
</evidence>
<keyword evidence="2 5" id="KW-0808">Transferase</keyword>
<accession>K2ND09</accession>
<evidence type="ECO:0000256" key="4">
    <source>
        <dbReference type="ARBA" id="ARBA00022777"/>
    </source>
</evidence>
<keyword evidence="4 5" id="KW-0418">Kinase</keyword>
<name>K2ND09_TRYCR</name>
<evidence type="ECO:0000256" key="2">
    <source>
        <dbReference type="ARBA" id="ARBA00022679"/>
    </source>
</evidence>
<dbReference type="GO" id="GO:0004017">
    <property type="term" value="F:AMP kinase activity"/>
    <property type="evidence" value="ECO:0007669"/>
    <property type="project" value="InterPro"/>
</dbReference>
<dbReference type="InterPro" id="IPR000850">
    <property type="entry name" value="Adenylat/UMP-CMP_kin"/>
</dbReference>
<dbReference type="Pfam" id="PF05191">
    <property type="entry name" value="ADK_lid"/>
    <property type="match status" value="1"/>
</dbReference>
<proteinExistence type="inferred from homology"/>
<dbReference type="PANTHER" id="PTHR23359">
    <property type="entry name" value="NUCLEOTIDE KINASE"/>
    <property type="match status" value="1"/>
</dbReference>
<dbReference type="EMBL" id="AHKC01009609">
    <property type="protein sequence ID" value="EKF32776.1"/>
    <property type="molecule type" value="Genomic_DNA"/>
</dbReference>
<evidence type="ECO:0000313" key="8">
    <source>
        <dbReference type="Proteomes" id="UP000007350"/>
    </source>
</evidence>
<dbReference type="SUPFAM" id="SSF52540">
    <property type="entry name" value="P-loop containing nucleoside triphosphate hydrolases"/>
    <property type="match status" value="1"/>
</dbReference>
<dbReference type="AlphaFoldDB" id="K2ND09"/>